<dbReference type="InterPro" id="IPR017601">
    <property type="entry name" value="DGQHR-contain_dom"/>
</dbReference>
<geneLocation type="plasmid" evidence="1">
    <name>p447-IMP</name>
</geneLocation>
<dbReference type="CDD" id="cd16414">
    <property type="entry name" value="dndB_like"/>
    <property type="match status" value="1"/>
</dbReference>
<protein>
    <submittedName>
        <fullName evidence="1">DNA-sulfur modification-associated protein DndB</fullName>
    </submittedName>
</protein>
<dbReference type="InterPro" id="IPR017642">
    <property type="entry name" value="DNA_S_mod_DndB"/>
</dbReference>
<sequence>MSKPYKFEVPGIRVSQGGKEMLLISLLWSQLERFITTVSHETTLERAQRDLNLKRAKNFTDYLRSSYLNKTPMIVPSLIGNCDGEYEIEEVGNTNIVMVRFSLTSRIELFDGQHRARGIVDYVRENFDVRHYQIGIHLTLNEPLTTRKQFFSDINNNASKPAASINMAYDSKNKLSQMLIGILEKSPLGQFVDYEHNAVPAKSDKWVSYKALYDASKKMIANRPESDTPAAMCEDLECYWNAWYMLTDLEGYAKTCKSGEFRKEYLTFHAVTVNAFGWAVFNLLESMPVRDVVSAIEQLAMQATNSERDSYFEYANWKSICVDPERLTIKADVAAQKKAGLAFAQSISSGKMLIDPSALN</sequence>
<reference evidence="1" key="1">
    <citation type="submission" date="2019-05" db="EMBL/GenBank/DDBJ databases">
        <title>Complete sequence of plasmid p447-IMP harbouring the metallo-beta-lactamase gene blaIMP-8.</title>
        <authorList>
            <person name="Zhan Z."/>
            <person name="Feng J."/>
            <person name="Jiang X."/>
            <person name="Liang Q."/>
            <person name="Liang L."/>
            <person name="Yuan M."/>
            <person name="Fang H."/>
            <person name="Li P."/>
            <person name="Zhou D."/>
        </authorList>
    </citation>
    <scope>NUCLEOTIDE SEQUENCE</scope>
    <source>
        <strain evidence="1">447</strain>
        <plasmid evidence="1">p447-IMP</plasmid>
    </source>
</reference>
<dbReference type="RefSeq" id="WP_069325260.1">
    <property type="nucleotide sequence ID" value="NZ_KY978631.1"/>
</dbReference>
<proteinExistence type="predicted"/>
<dbReference type="NCBIfam" id="TIGR03187">
    <property type="entry name" value="DGQHR"/>
    <property type="match status" value="1"/>
</dbReference>
<dbReference type="AlphaFoldDB" id="A0A223DQI3"/>
<gene>
    <name evidence="1" type="primary">dndB</name>
</gene>
<keyword evidence="1" id="KW-0614">Plasmid</keyword>
<name>A0A223DQI3_KLEPN</name>
<organism evidence="1">
    <name type="scientific">Klebsiella pneumoniae</name>
    <dbReference type="NCBI Taxonomy" id="573"/>
    <lineage>
        <taxon>Bacteria</taxon>
        <taxon>Pseudomonadati</taxon>
        <taxon>Pseudomonadota</taxon>
        <taxon>Gammaproteobacteria</taxon>
        <taxon>Enterobacterales</taxon>
        <taxon>Enterobacteriaceae</taxon>
        <taxon>Klebsiella/Raoultella group</taxon>
        <taxon>Klebsiella</taxon>
        <taxon>Klebsiella pneumoniae complex</taxon>
    </lineage>
</organism>
<dbReference type="Pfam" id="PF14072">
    <property type="entry name" value="DndB"/>
    <property type="match status" value="1"/>
</dbReference>
<accession>A0A223DQI3</accession>
<evidence type="ECO:0000313" key="1">
    <source>
        <dbReference type="EMBL" id="ASS84976.1"/>
    </source>
</evidence>
<dbReference type="EMBL" id="KY978631">
    <property type="protein sequence ID" value="ASS84976.1"/>
    <property type="molecule type" value="Genomic_DNA"/>
</dbReference>